<dbReference type="InterPro" id="IPR023213">
    <property type="entry name" value="CAT-like_dom_sf"/>
</dbReference>
<dbReference type="Pfam" id="PF00668">
    <property type="entry name" value="Condensation"/>
    <property type="match status" value="1"/>
</dbReference>
<dbReference type="EMBL" id="DVLP01000086">
    <property type="protein sequence ID" value="HIT74546.1"/>
    <property type="molecule type" value="Genomic_DNA"/>
</dbReference>
<dbReference type="Gene3D" id="3.30.559.30">
    <property type="entry name" value="Nonribosomal peptide synthetase, condensation domain"/>
    <property type="match status" value="1"/>
</dbReference>
<protein>
    <recommendedName>
        <fullName evidence="2">Condensation domain-containing protein</fullName>
    </recommendedName>
</protein>
<feature type="domain" description="Condensation" evidence="2">
    <location>
        <begin position="9"/>
        <end position="436"/>
    </location>
</feature>
<reference evidence="3" key="1">
    <citation type="submission" date="2020-10" db="EMBL/GenBank/DDBJ databases">
        <authorList>
            <person name="Gilroy R."/>
        </authorList>
    </citation>
    <scope>NUCLEOTIDE SEQUENCE</scope>
    <source>
        <strain evidence="3">ChiGjej1B1-24693</strain>
    </source>
</reference>
<reference evidence="3" key="2">
    <citation type="journal article" date="2021" name="PeerJ">
        <title>Extensive microbial diversity within the chicken gut microbiome revealed by metagenomics and culture.</title>
        <authorList>
            <person name="Gilroy R."/>
            <person name="Ravi A."/>
            <person name="Getino M."/>
            <person name="Pursley I."/>
            <person name="Horton D.L."/>
            <person name="Alikhan N.F."/>
            <person name="Baker D."/>
            <person name="Gharbi K."/>
            <person name="Hall N."/>
            <person name="Watson M."/>
            <person name="Adriaenssens E.M."/>
            <person name="Foster-Nyarko E."/>
            <person name="Jarju S."/>
            <person name="Secka A."/>
            <person name="Antonio M."/>
            <person name="Oren A."/>
            <person name="Chaudhuri R.R."/>
            <person name="La Ragione R."/>
            <person name="Hildebrand F."/>
            <person name="Pallen M.J."/>
        </authorList>
    </citation>
    <scope>NUCLEOTIDE SEQUENCE</scope>
    <source>
        <strain evidence="3">ChiGjej1B1-24693</strain>
    </source>
</reference>
<dbReference type="SUPFAM" id="SSF52777">
    <property type="entry name" value="CoA-dependent acyltransferases"/>
    <property type="match status" value="2"/>
</dbReference>
<proteinExistence type="predicted"/>
<dbReference type="InterPro" id="IPR001242">
    <property type="entry name" value="Condensation_dom"/>
</dbReference>
<evidence type="ECO:0000259" key="2">
    <source>
        <dbReference type="Pfam" id="PF00668"/>
    </source>
</evidence>
<dbReference type="Gene3D" id="3.30.559.10">
    <property type="entry name" value="Chloramphenicol acetyltransferase-like domain"/>
    <property type="match status" value="1"/>
</dbReference>
<feature type="compositionally biased region" description="Polar residues" evidence="1">
    <location>
        <begin position="1"/>
        <end position="17"/>
    </location>
</feature>
<gene>
    <name evidence="3" type="ORF">IAA98_03085</name>
</gene>
<dbReference type="AlphaFoldDB" id="A0A9D1GVI5"/>
<organism evidence="3 4">
    <name type="scientific">Candidatus Avipropionibacterium avicola</name>
    <dbReference type="NCBI Taxonomy" id="2840701"/>
    <lineage>
        <taxon>Bacteria</taxon>
        <taxon>Bacillati</taxon>
        <taxon>Actinomycetota</taxon>
        <taxon>Actinomycetes</taxon>
        <taxon>Propionibacteriales</taxon>
        <taxon>Propionibacteriaceae</taxon>
        <taxon>Propionibacteriaceae incertae sedis</taxon>
        <taxon>Candidatus Avipropionibacterium</taxon>
    </lineage>
</organism>
<dbReference type="Proteomes" id="UP000886842">
    <property type="component" value="Unassembled WGS sequence"/>
</dbReference>
<evidence type="ECO:0000313" key="4">
    <source>
        <dbReference type="Proteomes" id="UP000886842"/>
    </source>
</evidence>
<feature type="region of interest" description="Disordered" evidence="1">
    <location>
        <begin position="1"/>
        <end position="26"/>
    </location>
</feature>
<dbReference type="GO" id="GO:0008610">
    <property type="term" value="P:lipid biosynthetic process"/>
    <property type="evidence" value="ECO:0007669"/>
    <property type="project" value="UniProtKB-ARBA"/>
</dbReference>
<sequence>MTDTSSPRLPLMPSQTGMRDGHLQDPENSAYSVAQIVWFSGEELDEQMVIDAVETGVRDTRSILMTASFDEDGQWYQQLNSSVDIPVHRVDLTTAPDPRQAARDLAFREVRRALPISGPGLPFRSYVLTLGPHSFAWFGICHHMFIDGYGATLLRARVGQALGALAAGQPVPESPFGDIVDLIPATPDPDPADLEFWKSHVADAPEVIGFTDRVAPPAPLYEMLDFRTPGFATRIAEALDGVNWAHVAAAAAISYSSVILENPVVVVGLPVTGRFTPEEKSTPSQSMGALPLKIEVNHEADLPTLVATFRQTVRSTKDHQRQAPDALRAELPVAWRTGRMYGPMVNIIPFEMPSMAGALETGLEVISHGPCDDISFTVTPGPEGGIRTEMLFNPSLYGPTVRAAHTARFQRWLEQIADRPDSPLSDLVCLTPEEQAAHADLAGTPATGAPQPLVWGTSCTVADLAERAEESEVTGIAVHSDLGRPAVFGRPGRVVFHTPAGPRESGLLVALGSSGLEYRGTVDDRVVVNGNQVELEAVRLAVTRDPRHVDAEISASGRRITVRLGTEADQSERDEVSLRAAEVTAAPVVVR</sequence>
<evidence type="ECO:0000313" key="3">
    <source>
        <dbReference type="EMBL" id="HIT74546.1"/>
    </source>
</evidence>
<accession>A0A9D1GVI5</accession>
<comment type="caution">
    <text evidence="3">The sequence shown here is derived from an EMBL/GenBank/DDBJ whole genome shotgun (WGS) entry which is preliminary data.</text>
</comment>
<dbReference type="GO" id="GO:0003824">
    <property type="term" value="F:catalytic activity"/>
    <property type="evidence" value="ECO:0007669"/>
    <property type="project" value="InterPro"/>
</dbReference>
<evidence type="ECO:0000256" key="1">
    <source>
        <dbReference type="SAM" id="MobiDB-lite"/>
    </source>
</evidence>
<name>A0A9D1GVI5_9ACTN</name>